<name>A0ACC2PSK8_9HYME</name>
<accession>A0ACC2PSK8</accession>
<proteinExistence type="predicted"/>
<keyword evidence="2" id="KW-1185">Reference proteome</keyword>
<sequence>MKNGMSWEKRGEERDAEQDRVEGRSSKIESIIKEKGENMEIVNMPEREKEREDTINELTWRLEDTEKRARRNNIIIYGITWQGENIREKNTRMDKGETRDRGSDHKMLEN</sequence>
<evidence type="ECO:0000313" key="2">
    <source>
        <dbReference type="Proteomes" id="UP001239111"/>
    </source>
</evidence>
<reference evidence="1" key="1">
    <citation type="submission" date="2023-04" db="EMBL/GenBank/DDBJ databases">
        <title>A chromosome-level genome assembly of the parasitoid wasp Eretmocerus hayati.</title>
        <authorList>
            <person name="Zhong Y."/>
            <person name="Liu S."/>
            <person name="Liu Y."/>
        </authorList>
    </citation>
    <scope>NUCLEOTIDE SEQUENCE</scope>
    <source>
        <strain evidence="1">ZJU_SS_LIU_2023</strain>
    </source>
</reference>
<dbReference type="Proteomes" id="UP001239111">
    <property type="component" value="Chromosome 1"/>
</dbReference>
<protein>
    <submittedName>
        <fullName evidence="1">Uncharacterized protein</fullName>
    </submittedName>
</protein>
<dbReference type="EMBL" id="CM056741">
    <property type="protein sequence ID" value="KAJ8685347.1"/>
    <property type="molecule type" value="Genomic_DNA"/>
</dbReference>
<evidence type="ECO:0000313" key="1">
    <source>
        <dbReference type="EMBL" id="KAJ8685347.1"/>
    </source>
</evidence>
<comment type="caution">
    <text evidence="1">The sequence shown here is derived from an EMBL/GenBank/DDBJ whole genome shotgun (WGS) entry which is preliminary data.</text>
</comment>
<gene>
    <name evidence="1" type="ORF">QAD02_021140</name>
</gene>
<organism evidence="1 2">
    <name type="scientific">Eretmocerus hayati</name>
    <dbReference type="NCBI Taxonomy" id="131215"/>
    <lineage>
        <taxon>Eukaryota</taxon>
        <taxon>Metazoa</taxon>
        <taxon>Ecdysozoa</taxon>
        <taxon>Arthropoda</taxon>
        <taxon>Hexapoda</taxon>
        <taxon>Insecta</taxon>
        <taxon>Pterygota</taxon>
        <taxon>Neoptera</taxon>
        <taxon>Endopterygota</taxon>
        <taxon>Hymenoptera</taxon>
        <taxon>Apocrita</taxon>
        <taxon>Proctotrupomorpha</taxon>
        <taxon>Chalcidoidea</taxon>
        <taxon>Aphelinidae</taxon>
        <taxon>Aphelininae</taxon>
        <taxon>Eretmocerus</taxon>
    </lineage>
</organism>